<dbReference type="InterPro" id="IPR036873">
    <property type="entry name" value="Rhodanese-like_dom_sf"/>
</dbReference>
<accession>A0A1J4L1L1</accession>
<dbReference type="FunFam" id="3.40.250.10:FF:000021">
    <property type="entry name" value="M-phase inducer phosphatase cdc-25.2"/>
    <property type="match status" value="1"/>
</dbReference>
<dbReference type="RefSeq" id="XP_068370459.1">
    <property type="nucleotide sequence ID" value="XM_068496662.1"/>
</dbReference>
<keyword evidence="5" id="KW-0378">Hydrolase</keyword>
<dbReference type="EC" id="3.1.3.48" evidence="2"/>
<evidence type="ECO:0000259" key="9">
    <source>
        <dbReference type="PROSITE" id="PS50206"/>
    </source>
</evidence>
<dbReference type="EMBL" id="MLAK01000014">
    <property type="protein sequence ID" value="OHT17323.1"/>
    <property type="molecule type" value="Genomic_DNA"/>
</dbReference>
<dbReference type="PANTHER" id="PTHR10828">
    <property type="entry name" value="M-PHASE INDUCER PHOSPHATASE DUAL SPECIFICITY PHOSPHATASE CDC25"/>
    <property type="match status" value="1"/>
</dbReference>
<evidence type="ECO:0000256" key="8">
    <source>
        <dbReference type="ARBA" id="ARBA00051722"/>
    </source>
</evidence>
<dbReference type="InterPro" id="IPR000751">
    <property type="entry name" value="MPI_Phosphatase"/>
</dbReference>
<protein>
    <recommendedName>
        <fullName evidence="2">protein-tyrosine-phosphatase</fullName>
        <ecNumber evidence="2">3.1.3.48</ecNumber>
    </recommendedName>
</protein>
<name>A0A1J4L1L1_9EUKA</name>
<dbReference type="PROSITE" id="PS50206">
    <property type="entry name" value="RHODANESE_3"/>
    <property type="match status" value="1"/>
</dbReference>
<dbReference type="GO" id="GO:0110032">
    <property type="term" value="P:positive regulation of G2/MI transition of meiotic cell cycle"/>
    <property type="evidence" value="ECO:0007669"/>
    <property type="project" value="TreeGrafter"/>
</dbReference>
<dbReference type="OrthoDB" id="26523at2759"/>
<dbReference type="Gene3D" id="3.40.250.10">
    <property type="entry name" value="Rhodanese-like domain"/>
    <property type="match status" value="1"/>
</dbReference>
<comment type="similarity">
    <text evidence="1">Belongs to the MPI phosphatase family.</text>
</comment>
<evidence type="ECO:0000313" key="11">
    <source>
        <dbReference type="Proteomes" id="UP000179807"/>
    </source>
</evidence>
<sequence>MLDQAIPLPDLFDDEDQELTSFQPMDTLRMSASFLIPQVMSPPRQSICDSDKRTSSQSMPMRTRSLSCQFSSSCSQQSTIFDFNDKNSDPFKTISSHELALLLKDPSSHQFDQIIILDARFEYEYRGGKIRGARNINSRAVMIGVFNHFINQNVLIVFHCEFSQNRGPTLMRMFRDYDRKQNYQNYPALYFPHICLLEGGYSKFFYDYPELCIGGYTPMRDAEFIDNGLLKKCHSDYSKNMLQDGKTTHLQRRKSLTAPRVNFFGFQLSKSCESEFGITFSASQPTL</sequence>
<evidence type="ECO:0000256" key="1">
    <source>
        <dbReference type="ARBA" id="ARBA00011065"/>
    </source>
</evidence>
<dbReference type="GO" id="GO:0005737">
    <property type="term" value="C:cytoplasm"/>
    <property type="evidence" value="ECO:0007669"/>
    <property type="project" value="TreeGrafter"/>
</dbReference>
<feature type="domain" description="Rhodanese" evidence="9">
    <location>
        <begin position="110"/>
        <end position="213"/>
    </location>
</feature>
<evidence type="ECO:0000313" key="10">
    <source>
        <dbReference type="EMBL" id="OHT17323.1"/>
    </source>
</evidence>
<keyword evidence="11" id="KW-1185">Reference proteome</keyword>
<dbReference type="VEuPathDB" id="TrichDB:TRFO_12484"/>
<dbReference type="PANTHER" id="PTHR10828:SF17">
    <property type="entry name" value="PROTEIN-TYROSINE-PHOSPHATASE"/>
    <property type="match status" value="1"/>
</dbReference>
<dbReference type="Proteomes" id="UP000179807">
    <property type="component" value="Unassembled WGS sequence"/>
</dbReference>
<keyword evidence="7" id="KW-0131">Cell cycle</keyword>
<evidence type="ECO:0000256" key="3">
    <source>
        <dbReference type="ARBA" id="ARBA00022618"/>
    </source>
</evidence>
<keyword evidence="6" id="KW-0904">Protein phosphatase</keyword>
<dbReference type="GO" id="GO:0005634">
    <property type="term" value="C:nucleus"/>
    <property type="evidence" value="ECO:0007669"/>
    <property type="project" value="TreeGrafter"/>
</dbReference>
<dbReference type="GO" id="GO:0010971">
    <property type="term" value="P:positive regulation of G2/M transition of mitotic cell cycle"/>
    <property type="evidence" value="ECO:0007669"/>
    <property type="project" value="TreeGrafter"/>
</dbReference>
<dbReference type="AlphaFoldDB" id="A0A1J4L1L1"/>
<dbReference type="GO" id="GO:0051301">
    <property type="term" value="P:cell division"/>
    <property type="evidence" value="ECO:0007669"/>
    <property type="project" value="UniProtKB-KW"/>
</dbReference>
<evidence type="ECO:0000256" key="6">
    <source>
        <dbReference type="ARBA" id="ARBA00022912"/>
    </source>
</evidence>
<gene>
    <name evidence="10" type="ORF">TRFO_12484</name>
</gene>
<evidence type="ECO:0000256" key="2">
    <source>
        <dbReference type="ARBA" id="ARBA00013064"/>
    </source>
</evidence>
<evidence type="ECO:0000256" key="5">
    <source>
        <dbReference type="ARBA" id="ARBA00022801"/>
    </source>
</evidence>
<proteinExistence type="inferred from homology"/>
<organism evidence="10 11">
    <name type="scientific">Tritrichomonas foetus</name>
    <dbReference type="NCBI Taxonomy" id="1144522"/>
    <lineage>
        <taxon>Eukaryota</taxon>
        <taxon>Metamonada</taxon>
        <taxon>Parabasalia</taxon>
        <taxon>Tritrichomonadida</taxon>
        <taxon>Tritrichomonadidae</taxon>
        <taxon>Tritrichomonas</taxon>
    </lineage>
</organism>
<keyword evidence="3" id="KW-0132">Cell division</keyword>
<evidence type="ECO:0000256" key="4">
    <source>
        <dbReference type="ARBA" id="ARBA00022776"/>
    </source>
</evidence>
<evidence type="ECO:0000256" key="7">
    <source>
        <dbReference type="ARBA" id="ARBA00023306"/>
    </source>
</evidence>
<dbReference type="SUPFAM" id="SSF52821">
    <property type="entry name" value="Rhodanese/Cell cycle control phosphatase"/>
    <property type="match status" value="1"/>
</dbReference>
<keyword evidence="4" id="KW-0498">Mitosis</keyword>
<dbReference type="GeneID" id="94831366"/>
<dbReference type="GO" id="GO:0000086">
    <property type="term" value="P:G2/M transition of mitotic cell cycle"/>
    <property type="evidence" value="ECO:0007669"/>
    <property type="project" value="TreeGrafter"/>
</dbReference>
<comment type="catalytic activity">
    <reaction evidence="8">
        <text>O-phospho-L-tyrosyl-[protein] + H2O = L-tyrosyl-[protein] + phosphate</text>
        <dbReference type="Rhea" id="RHEA:10684"/>
        <dbReference type="Rhea" id="RHEA-COMP:10136"/>
        <dbReference type="Rhea" id="RHEA-COMP:20101"/>
        <dbReference type="ChEBI" id="CHEBI:15377"/>
        <dbReference type="ChEBI" id="CHEBI:43474"/>
        <dbReference type="ChEBI" id="CHEBI:46858"/>
        <dbReference type="ChEBI" id="CHEBI:61978"/>
        <dbReference type="EC" id="3.1.3.48"/>
    </reaction>
</comment>
<dbReference type="Pfam" id="PF00581">
    <property type="entry name" value="Rhodanese"/>
    <property type="match status" value="1"/>
</dbReference>
<comment type="caution">
    <text evidence="10">The sequence shown here is derived from an EMBL/GenBank/DDBJ whole genome shotgun (WGS) entry which is preliminary data.</text>
</comment>
<dbReference type="PRINTS" id="PR00716">
    <property type="entry name" value="MPIPHPHTASE"/>
</dbReference>
<reference evidence="10" key="1">
    <citation type="submission" date="2016-10" db="EMBL/GenBank/DDBJ databases">
        <authorList>
            <person name="Benchimol M."/>
            <person name="Almeida L.G."/>
            <person name="Vasconcelos A.T."/>
            <person name="Perreira-Neves A."/>
            <person name="Rosa I.A."/>
            <person name="Tasca T."/>
            <person name="Bogo M.R."/>
            <person name="de Souza W."/>
        </authorList>
    </citation>
    <scope>NUCLEOTIDE SEQUENCE [LARGE SCALE GENOMIC DNA]</scope>
    <source>
        <strain evidence="10">K</strain>
    </source>
</reference>
<dbReference type="InterPro" id="IPR001763">
    <property type="entry name" value="Rhodanese-like_dom"/>
</dbReference>
<dbReference type="SMART" id="SM00450">
    <property type="entry name" value="RHOD"/>
    <property type="match status" value="1"/>
</dbReference>
<dbReference type="GO" id="GO:0004725">
    <property type="term" value="F:protein tyrosine phosphatase activity"/>
    <property type="evidence" value="ECO:0007669"/>
    <property type="project" value="UniProtKB-EC"/>
</dbReference>